<dbReference type="Gene3D" id="3.40.1090.10">
    <property type="entry name" value="Cytosolic phospholipase A2 catalytic domain"/>
    <property type="match status" value="1"/>
</dbReference>
<keyword evidence="2" id="KW-0433">Leucine-rich repeat</keyword>
<dbReference type="InterPro" id="IPR003591">
    <property type="entry name" value="Leu-rich_rpt_typical-subtyp"/>
</dbReference>
<dbReference type="SUPFAM" id="SSF53474">
    <property type="entry name" value="alpha/beta-Hydrolases"/>
    <property type="match status" value="1"/>
</dbReference>
<dbReference type="CDD" id="cd00043">
    <property type="entry name" value="CYCLIN_SF"/>
    <property type="match status" value="1"/>
</dbReference>
<dbReference type="CDD" id="cd07211">
    <property type="entry name" value="Pat_PNPLA8"/>
    <property type="match status" value="1"/>
</dbReference>
<dbReference type="PANTHER" id="PTHR24185">
    <property type="entry name" value="CALCIUM-INDEPENDENT PHOSPHOLIPASE A2-GAMMA"/>
    <property type="match status" value="1"/>
</dbReference>
<comment type="domain">
    <text evidence="8">The nitrogen atoms of the two glycine residues in the GGXR motif define the oxyanion hole, and stabilize the oxyanion that forms during the nucleophilic attack by the catalytic serine during substrate cleavage.</text>
</comment>
<feature type="short sequence motif" description="GXGXXG" evidence="7">
    <location>
        <begin position="1185"/>
        <end position="1190"/>
    </location>
</feature>
<dbReference type="Pfam" id="PF23598">
    <property type="entry name" value="LRR_14"/>
    <property type="match status" value="1"/>
</dbReference>
<evidence type="ECO:0000313" key="12">
    <source>
        <dbReference type="Proteomes" id="UP001485043"/>
    </source>
</evidence>
<keyword evidence="12" id="KW-1185">Reference proteome</keyword>
<dbReference type="Gene3D" id="1.25.10.10">
    <property type="entry name" value="Leucine-rich Repeat Variant"/>
    <property type="match status" value="1"/>
</dbReference>
<evidence type="ECO:0000256" key="5">
    <source>
        <dbReference type="ARBA" id="ARBA00022963"/>
    </source>
</evidence>
<dbReference type="InterPro" id="IPR045217">
    <property type="entry name" value="PNPLA8-like"/>
</dbReference>
<feature type="region of interest" description="Disordered" evidence="9">
    <location>
        <begin position="305"/>
        <end position="361"/>
    </location>
</feature>
<dbReference type="Pfam" id="PF09752">
    <property type="entry name" value="ABHD18"/>
    <property type="match status" value="1"/>
</dbReference>
<dbReference type="Pfam" id="PF01734">
    <property type="entry name" value="Patatin"/>
    <property type="match status" value="1"/>
</dbReference>
<dbReference type="InterPro" id="IPR011989">
    <property type="entry name" value="ARM-like"/>
</dbReference>
<keyword evidence="4 7" id="KW-0378">Hydrolase</keyword>
<evidence type="ECO:0000256" key="9">
    <source>
        <dbReference type="SAM" id="MobiDB-lite"/>
    </source>
</evidence>
<comment type="similarity">
    <text evidence="8">Belongs to the patatin family.</text>
</comment>
<comment type="subcellular location">
    <subcellularLocation>
        <location evidence="1">Cytoplasm</location>
        <location evidence="1">Cytoskeleton</location>
        <location evidence="1">Cilium axoneme</location>
    </subcellularLocation>
</comment>
<feature type="short sequence motif" description="GXSXG" evidence="7">
    <location>
        <begin position="1217"/>
        <end position="1221"/>
    </location>
</feature>
<dbReference type="GO" id="GO:0016042">
    <property type="term" value="P:lipid catabolic process"/>
    <property type="evidence" value="ECO:0007669"/>
    <property type="project" value="UniProtKB-UniRule"/>
</dbReference>
<dbReference type="InterPro" id="IPR019149">
    <property type="entry name" value="ABHD18"/>
</dbReference>
<keyword evidence="5 7" id="KW-0442">Lipid degradation</keyword>
<dbReference type="EC" id="3.1.1.-" evidence="8"/>
<dbReference type="SUPFAM" id="SSF47954">
    <property type="entry name" value="Cyclin-like"/>
    <property type="match status" value="1"/>
</dbReference>
<dbReference type="GO" id="GO:0006631">
    <property type="term" value="P:fatty acid metabolic process"/>
    <property type="evidence" value="ECO:0007669"/>
    <property type="project" value="TreeGrafter"/>
</dbReference>
<dbReference type="InterPro" id="IPR002641">
    <property type="entry name" value="PNPLA_dom"/>
</dbReference>
<gene>
    <name evidence="11" type="ORF">WJX84_002096</name>
</gene>
<dbReference type="InterPro" id="IPR055414">
    <property type="entry name" value="LRR_R13L4/SHOC2-like"/>
</dbReference>
<dbReference type="GO" id="GO:0004620">
    <property type="term" value="F:phospholipase activity"/>
    <property type="evidence" value="ECO:0007669"/>
    <property type="project" value="InterPro"/>
</dbReference>
<dbReference type="InterPro" id="IPR016024">
    <property type="entry name" value="ARM-type_fold"/>
</dbReference>
<dbReference type="SUPFAM" id="SSF52151">
    <property type="entry name" value="FabD/lysophospholipase-like"/>
    <property type="match status" value="1"/>
</dbReference>
<dbReference type="GO" id="GO:0016020">
    <property type="term" value="C:membrane"/>
    <property type="evidence" value="ECO:0007669"/>
    <property type="project" value="TreeGrafter"/>
</dbReference>
<dbReference type="InterPro" id="IPR032675">
    <property type="entry name" value="LRR_dom_sf"/>
</dbReference>
<evidence type="ECO:0000256" key="8">
    <source>
        <dbReference type="RuleBase" id="RU361262"/>
    </source>
</evidence>
<dbReference type="SMART" id="SM00369">
    <property type="entry name" value="LRR_TYP"/>
    <property type="match status" value="4"/>
</dbReference>
<protein>
    <recommendedName>
        <fullName evidence="8">Patatin</fullName>
        <ecNumber evidence="8">3.1.1.-</ecNumber>
    </recommendedName>
</protein>
<feature type="compositionally biased region" description="Low complexity" evidence="9">
    <location>
        <begin position="333"/>
        <end position="361"/>
    </location>
</feature>
<dbReference type="SUPFAM" id="SSF52058">
    <property type="entry name" value="L domain-like"/>
    <property type="match status" value="1"/>
</dbReference>
<dbReference type="Gene3D" id="1.10.472.10">
    <property type="entry name" value="Cyclin-like"/>
    <property type="match status" value="1"/>
</dbReference>
<dbReference type="InterPro" id="IPR036915">
    <property type="entry name" value="Cyclin-like_sf"/>
</dbReference>
<keyword evidence="6 7" id="KW-0443">Lipid metabolism</keyword>
<dbReference type="PROSITE" id="PS51635">
    <property type="entry name" value="PNPLA"/>
    <property type="match status" value="1"/>
</dbReference>
<feature type="region of interest" description="Disordered" evidence="9">
    <location>
        <begin position="380"/>
        <end position="403"/>
    </location>
</feature>
<name>A0AAW1SZE3_9CHLO</name>
<feature type="compositionally biased region" description="Low complexity" evidence="9">
    <location>
        <begin position="382"/>
        <end position="396"/>
    </location>
</feature>
<sequence length="1833" mass="199533">MKPDRQVAAVLEHFLNSAGWTVDHLYASFAARAGLTQPYFQKGWGDLSIIDFAEDAKLLSDWPSRGIDLQLDWTRVREGKQAGVQYELLEGSFRTPCSGRLYDALPEPSRTGRVQLLRPVRESDWKGCVVHLAGTGDHTFHRRIRLGDPLVSQGIATMALESPFYGRRRPQGQQGAKLARVSDLLTLGRATIEESLWLLRWAQHNGFPQLGMSGFSMGGVHASMVAGLFPGPVACIPLLAPRSAAVAFCYGALWQATAWQPFASNTDENEQDILNTLARAIQPNEVTQAARHALNPTAPATGSFGLSSSCLPKKPHTDLQSPAPLAMSPPVASVGSSDRSGSSNSSSHYSNNSSSFTGTTGSAAAGDGCWQDAMWDKCTHESSSGTSPSLLSMTGGAPQEPREEVRQALGSAWQHAKGWRREQACLRLAQVLETYTDVTRFPKPKAPEAAILVAATNDAFVASSSVQQLAQYWQGCEVRWVSVMAGASNMGTKQYRLASQRAVKIIYAATDRLELEWNVEQAAVCLWHSYFAKCSFQTNNPFPFICASLAVAAKCLDSPRRPQKIAHACCCAEYSLREDAGQTAELDLWKQHARSCDYQFSPVLDAMRNAEHALLYATNFDLSPSTPSTCATQAIRKRILGGQPDSFKVTLGYQVAQLDSPRYAPPARLHKDEDRYLGPEERHFETSDVQWTEYDTELSVLERLRLSSVVPPLFEEHVAVVLQPLGADYPAGGVIRAAAPTNEVEVRLVVAQIRPQLRRMELTRMSTSGAAQQHVLSAIMREVDLEGVTRLKCSEGLTRIWEDTPGERLACLRVLNLNHCGLTGLPATLGSLTNLRELRLAHNRLSGLPQEIGSLKRLQKLDADHNLLAAIPVDLRYCSDLRIISLESNRLTTPVLDLRALSKLRSLQLYGNPLEFLMELSPCTALRHLSLANVRMSADPTFLKWEVEVVATSYMGRTNKLAALFAIIFRRSACQHPLLAGALGRIAEDPLNCATISKESGAVQQLILMALSDNEIVVEQACKTLCLLGTHNSITTNEIIESNVLSAMLSLISSCKHKSQLAGLRVLGVLALTSDAAAAKLLTPRVEQLLLDMVRSHADDVKTAALDTIGNMAFCKQNSSTLRGLPGLHDRLCLLSASQPGVIHDSVRRAAIRSLAILGENEHVAQAVGRPSTNGRGIRILSMDGGGMKGIAIIRLLRQLEERTGRRIHELFDLICGTSTGGILAVALALRHFTLDECEQIYRTLGQRVFSKPLKPVEEKEGWRESLYRVYKSGQQSMRVAVYGCKHDAVMFEMLLKQFCHFEEQGCTVDRLIDTAALGRPKCFVVATLASMTPASAFLFRNYEHPRDPAPSPVPLETPRGSSKHEVWQAVRASSAAPYYLDDFLCGADRFQDGASTANNPAGLAIQEARSLWPDSPIDCLVSLGSGNIPLTKREKNAVSSYLDTGSVLIESACDVSRVDAMLSTLLPMIPNFKYFRFCATDPRCGMELDEIDPAIWELLEAATDDYIEREDARLDAAASWLIEDITNRRECSRVIEDITVSRPYSITRERLGAQKGILLVEGFRAHGEAPTSHVEAVGRLVSRLPQCLEVCSTSGRGEPADGASASSNSFPQILGIALQRHCGGSGILHLALHGNPQGLVRSWQQTLLSVAEPGEAADMLVARIRGHKPGDTIGGLLAANAWLELEDSSGAVLSQLSRQQLLVGSSSVSSWLLQQSTPASMVLPSQILGQLRGRLHGLLVVTSSVAPVDLVSALLRSGARCVICKDAAAAIPEATAAADFFETFYSHLFAGTTIMSALAAAGERHLALAHTYCCCYLHNGEVIAAEQAAVGE</sequence>
<dbReference type="Gene3D" id="3.80.10.10">
    <property type="entry name" value="Ribonuclease Inhibitor"/>
    <property type="match status" value="1"/>
</dbReference>
<keyword evidence="3" id="KW-0677">Repeat</keyword>
<dbReference type="EMBL" id="JALJOV010000691">
    <property type="protein sequence ID" value="KAK9861856.1"/>
    <property type="molecule type" value="Genomic_DNA"/>
</dbReference>
<reference evidence="11 12" key="1">
    <citation type="journal article" date="2024" name="Nat. Commun.">
        <title>Phylogenomics reveals the evolutionary origins of lichenization in chlorophyte algae.</title>
        <authorList>
            <person name="Puginier C."/>
            <person name="Libourel C."/>
            <person name="Otte J."/>
            <person name="Skaloud P."/>
            <person name="Haon M."/>
            <person name="Grisel S."/>
            <person name="Petersen M."/>
            <person name="Berrin J.G."/>
            <person name="Delaux P.M."/>
            <person name="Dal Grande F."/>
            <person name="Keller J."/>
        </authorList>
    </citation>
    <scope>NUCLEOTIDE SEQUENCE [LARGE SCALE GENOMIC DNA]</scope>
    <source>
        <strain evidence="11 12">SAG 2523</strain>
    </source>
</reference>
<comment type="caution">
    <text evidence="11">The sequence shown here is derived from an EMBL/GenBank/DDBJ whole genome shotgun (WGS) entry which is preliminary data.</text>
</comment>
<feature type="domain" description="PNPLA" evidence="10">
    <location>
        <begin position="1181"/>
        <end position="1406"/>
    </location>
</feature>
<dbReference type="Proteomes" id="UP001485043">
    <property type="component" value="Unassembled WGS sequence"/>
</dbReference>
<comment type="function">
    <text evidence="8">Lipolytic acyl hydrolase (LAH).</text>
</comment>
<evidence type="ECO:0000256" key="7">
    <source>
        <dbReference type="PROSITE-ProRule" id="PRU01161"/>
    </source>
</evidence>
<feature type="active site" description="Nucleophile" evidence="7">
    <location>
        <position position="1219"/>
    </location>
</feature>
<feature type="active site" description="Proton acceptor" evidence="7">
    <location>
        <position position="1393"/>
    </location>
</feature>
<dbReference type="Gene3D" id="3.40.50.1820">
    <property type="entry name" value="alpha/beta hydrolase"/>
    <property type="match status" value="1"/>
</dbReference>
<dbReference type="PROSITE" id="PS51450">
    <property type="entry name" value="LRR"/>
    <property type="match status" value="1"/>
</dbReference>
<evidence type="ECO:0000256" key="1">
    <source>
        <dbReference type="ARBA" id="ARBA00004430"/>
    </source>
</evidence>
<dbReference type="InterPro" id="IPR029058">
    <property type="entry name" value="AB_hydrolase_fold"/>
</dbReference>
<evidence type="ECO:0000259" key="10">
    <source>
        <dbReference type="PROSITE" id="PS51635"/>
    </source>
</evidence>
<proteinExistence type="inferred from homology"/>
<organism evidence="11 12">
    <name type="scientific">Apatococcus fuscideae</name>
    <dbReference type="NCBI Taxonomy" id="2026836"/>
    <lineage>
        <taxon>Eukaryota</taxon>
        <taxon>Viridiplantae</taxon>
        <taxon>Chlorophyta</taxon>
        <taxon>core chlorophytes</taxon>
        <taxon>Trebouxiophyceae</taxon>
        <taxon>Chlorellales</taxon>
        <taxon>Chlorellaceae</taxon>
        <taxon>Apatococcus</taxon>
    </lineage>
</organism>
<evidence type="ECO:0000256" key="4">
    <source>
        <dbReference type="ARBA" id="ARBA00022801"/>
    </source>
</evidence>
<dbReference type="InterPro" id="IPR001611">
    <property type="entry name" value="Leu-rich_rpt"/>
</dbReference>
<feature type="short sequence motif" description="DGA/G" evidence="7">
    <location>
        <begin position="1393"/>
        <end position="1395"/>
    </location>
</feature>
<dbReference type="GO" id="GO:0005930">
    <property type="term" value="C:axoneme"/>
    <property type="evidence" value="ECO:0007669"/>
    <property type="project" value="UniProtKB-SubCell"/>
</dbReference>
<dbReference type="SUPFAM" id="SSF48371">
    <property type="entry name" value="ARM repeat"/>
    <property type="match status" value="1"/>
</dbReference>
<evidence type="ECO:0000313" key="11">
    <source>
        <dbReference type="EMBL" id="KAK9861856.1"/>
    </source>
</evidence>
<dbReference type="PANTHER" id="PTHR24185:SF1">
    <property type="entry name" value="CALCIUM-INDEPENDENT PHOSPHOLIPASE A2-GAMMA"/>
    <property type="match status" value="1"/>
</dbReference>
<evidence type="ECO:0000256" key="6">
    <source>
        <dbReference type="ARBA" id="ARBA00023098"/>
    </source>
</evidence>
<evidence type="ECO:0000256" key="3">
    <source>
        <dbReference type="ARBA" id="ARBA00022737"/>
    </source>
</evidence>
<dbReference type="InterPro" id="IPR016035">
    <property type="entry name" value="Acyl_Trfase/lysoPLipase"/>
</dbReference>
<evidence type="ECO:0000256" key="2">
    <source>
        <dbReference type="ARBA" id="ARBA00022614"/>
    </source>
</evidence>
<accession>A0AAW1SZE3</accession>